<dbReference type="EMBL" id="JABSTQ010010819">
    <property type="protein sequence ID" value="KAG0417640.1"/>
    <property type="molecule type" value="Genomic_DNA"/>
</dbReference>
<gene>
    <name evidence="1" type="ORF">HPB47_005444</name>
</gene>
<accession>A0AC60PDT0</accession>
<protein>
    <submittedName>
        <fullName evidence="1">Uncharacterized protein</fullName>
    </submittedName>
</protein>
<evidence type="ECO:0000313" key="2">
    <source>
        <dbReference type="Proteomes" id="UP000805193"/>
    </source>
</evidence>
<dbReference type="Proteomes" id="UP000805193">
    <property type="component" value="Unassembled WGS sequence"/>
</dbReference>
<keyword evidence="2" id="KW-1185">Reference proteome</keyword>
<sequence length="412" mass="46367">MRLKSNPSPRNCDFEHFAQNLCEDASRYTKHVSMTTTVPEDDAQLLHLWEARRGLLERWRRQKINRKLKYATQLARFNWHPMSNKLQGTLCMLRTWSFIRHLLNPTKSKSHTSRALRTIVHNFKGTSKEILQKLISRSTGEAPSRTHILGLHLQQYGGATHTMQLLQESTTQIMHLIRMTQAFIISRITYAAPYLNLKKGDEERLDAITCKAFKIALGLPLYTSDEKLLNTGLYNTYHELAEAKPRNQTETGDHIDGVMGQDKTPTPATLRTGTAASAEEMALALAIDANGPQQIAVLTDSPTAIRLWLWLEPNKESVAHARTRRRPSLHHPGTRSGHGPIHRNFLASRNTRSRSLGVLTRSTSYVSTTTSLSNPRGGQMTWEAALLSLSPNDQQMLLQRAKAAAENTGALD</sequence>
<reference evidence="1 2" key="1">
    <citation type="journal article" date="2020" name="Cell">
        <title>Large-Scale Comparative Analyses of Tick Genomes Elucidate Their Genetic Diversity and Vector Capacities.</title>
        <authorList>
            <consortium name="Tick Genome and Microbiome Consortium (TIGMIC)"/>
            <person name="Jia N."/>
            <person name="Wang J."/>
            <person name="Shi W."/>
            <person name="Du L."/>
            <person name="Sun Y."/>
            <person name="Zhan W."/>
            <person name="Jiang J.F."/>
            <person name="Wang Q."/>
            <person name="Zhang B."/>
            <person name="Ji P."/>
            <person name="Bell-Sakyi L."/>
            <person name="Cui X.M."/>
            <person name="Yuan T.T."/>
            <person name="Jiang B.G."/>
            <person name="Yang W.F."/>
            <person name="Lam T.T."/>
            <person name="Chang Q.C."/>
            <person name="Ding S.J."/>
            <person name="Wang X.J."/>
            <person name="Zhu J.G."/>
            <person name="Ruan X.D."/>
            <person name="Zhao L."/>
            <person name="Wei J.T."/>
            <person name="Ye R.Z."/>
            <person name="Que T.C."/>
            <person name="Du C.H."/>
            <person name="Zhou Y.H."/>
            <person name="Cheng J.X."/>
            <person name="Dai P.F."/>
            <person name="Guo W.B."/>
            <person name="Han X.H."/>
            <person name="Huang E.J."/>
            <person name="Li L.F."/>
            <person name="Wei W."/>
            <person name="Gao Y.C."/>
            <person name="Liu J.Z."/>
            <person name="Shao H.Z."/>
            <person name="Wang X."/>
            <person name="Wang C.C."/>
            <person name="Yang T.C."/>
            <person name="Huo Q.B."/>
            <person name="Li W."/>
            <person name="Chen H.Y."/>
            <person name="Chen S.E."/>
            <person name="Zhou L.G."/>
            <person name="Ni X.B."/>
            <person name="Tian J.H."/>
            <person name="Sheng Y."/>
            <person name="Liu T."/>
            <person name="Pan Y.S."/>
            <person name="Xia L.Y."/>
            <person name="Li J."/>
            <person name="Zhao F."/>
            <person name="Cao W.C."/>
        </authorList>
    </citation>
    <scope>NUCLEOTIDE SEQUENCE [LARGE SCALE GENOMIC DNA]</scope>
    <source>
        <strain evidence="1">Iper-2018</strain>
    </source>
</reference>
<name>A0AC60PDT0_IXOPE</name>
<evidence type="ECO:0000313" key="1">
    <source>
        <dbReference type="EMBL" id="KAG0417640.1"/>
    </source>
</evidence>
<organism evidence="1 2">
    <name type="scientific">Ixodes persulcatus</name>
    <name type="common">Taiga tick</name>
    <dbReference type="NCBI Taxonomy" id="34615"/>
    <lineage>
        <taxon>Eukaryota</taxon>
        <taxon>Metazoa</taxon>
        <taxon>Ecdysozoa</taxon>
        <taxon>Arthropoda</taxon>
        <taxon>Chelicerata</taxon>
        <taxon>Arachnida</taxon>
        <taxon>Acari</taxon>
        <taxon>Parasitiformes</taxon>
        <taxon>Ixodida</taxon>
        <taxon>Ixodoidea</taxon>
        <taxon>Ixodidae</taxon>
        <taxon>Ixodinae</taxon>
        <taxon>Ixodes</taxon>
    </lineage>
</organism>
<comment type="caution">
    <text evidence="1">The sequence shown here is derived from an EMBL/GenBank/DDBJ whole genome shotgun (WGS) entry which is preliminary data.</text>
</comment>
<proteinExistence type="predicted"/>